<evidence type="ECO:0000313" key="1">
    <source>
        <dbReference type="EMBL" id="MEM5405607.1"/>
    </source>
</evidence>
<dbReference type="Proteomes" id="UP001392318">
    <property type="component" value="Unassembled WGS sequence"/>
</dbReference>
<name>A0ACC6RVP3_9BURK</name>
<gene>
    <name evidence="1" type="ORF">VSR83_37345</name>
</gene>
<organism evidence="1 2">
    <name type="scientific">Paraburkholderia unamae</name>
    <dbReference type="NCBI Taxonomy" id="219649"/>
    <lineage>
        <taxon>Bacteria</taxon>
        <taxon>Pseudomonadati</taxon>
        <taxon>Pseudomonadota</taxon>
        <taxon>Betaproteobacteria</taxon>
        <taxon>Burkholderiales</taxon>
        <taxon>Burkholderiaceae</taxon>
        <taxon>Paraburkholderia</taxon>
    </lineage>
</organism>
<reference evidence="1" key="1">
    <citation type="submission" date="2024-01" db="EMBL/GenBank/DDBJ databases">
        <title>The diversity of rhizobia nodulating Mimosa spp. in eleven states of Brazil covering several biomes is determined by host plant, location, and edaphic factors.</title>
        <authorList>
            <person name="Rouws L."/>
            <person name="Barauna A."/>
            <person name="Beukes C."/>
            <person name="De Faria S.M."/>
            <person name="Gross E."/>
            <person name="Dos Reis Junior F.B."/>
            <person name="Simon M."/>
            <person name="Maluk M."/>
            <person name="Odee D.W."/>
            <person name="Kenicer G."/>
            <person name="Young J.P.W."/>
            <person name="Reis V.M."/>
            <person name="Zilli J."/>
            <person name="James E.K."/>
        </authorList>
    </citation>
    <scope>NUCLEOTIDE SEQUENCE</scope>
    <source>
        <strain evidence="1">JPY452</strain>
    </source>
</reference>
<proteinExistence type="predicted"/>
<comment type="caution">
    <text evidence="1">The sequence shown here is derived from an EMBL/GenBank/DDBJ whole genome shotgun (WGS) entry which is preliminary data.</text>
</comment>
<accession>A0ACC6RVP3</accession>
<sequence>MKFAVLTHSGSLFQLLNENFMDDAVRCQLFHDDVSLSRAMYREDFCAIFIDLGCLDSNSAVLERRRCYADRRAPLIVVGTFNDRASIEMAYAAGADEVVIAPYTSLELAARTYQTLRRFGQGTTPLDDDSVTVGAYTLERRTASILVGDESVRLTSREFAIAWMLFSHAGEYVSRRQIAAAVWGSTEDIVGRTLEQHIYKLRKKLGLNGLLGVQLRTMYAHGYRIELGGAQADATRTSAVSQDAEVADMGSRQPRGAADCPAPQLRCPAAAPARVSAGAPHKATERRIRANSCLSPCCRSCRPVGAALAGVTDCLLDSRLAGQRHCRYARQPLRG</sequence>
<dbReference type="EMBL" id="JAYMRU010000044">
    <property type="protein sequence ID" value="MEM5405607.1"/>
    <property type="molecule type" value="Genomic_DNA"/>
</dbReference>
<keyword evidence="2" id="KW-1185">Reference proteome</keyword>
<evidence type="ECO:0000313" key="2">
    <source>
        <dbReference type="Proteomes" id="UP001392318"/>
    </source>
</evidence>
<protein>
    <submittedName>
        <fullName evidence="1">Response regulator transcription factor</fullName>
    </submittedName>
</protein>